<organism evidence="1">
    <name type="scientific">Glycine max</name>
    <name type="common">Soybean</name>
    <name type="synonym">Glycine hispida</name>
    <dbReference type="NCBI Taxonomy" id="3847"/>
    <lineage>
        <taxon>Eukaryota</taxon>
        <taxon>Viridiplantae</taxon>
        <taxon>Streptophyta</taxon>
        <taxon>Embryophyta</taxon>
        <taxon>Tracheophyta</taxon>
        <taxon>Spermatophyta</taxon>
        <taxon>Magnoliopsida</taxon>
        <taxon>eudicotyledons</taxon>
        <taxon>Gunneridae</taxon>
        <taxon>Pentapetalae</taxon>
        <taxon>rosids</taxon>
        <taxon>fabids</taxon>
        <taxon>Fabales</taxon>
        <taxon>Fabaceae</taxon>
        <taxon>Papilionoideae</taxon>
        <taxon>50 kb inversion clade</taxon>
        <taxon>NPAAA clade</taxon>
        <taxon>indigoferoid/millettioid clade</taxon>
        <taxon>Phaseoleae</taxon>
        <taxon>Glycine</taxon>
        <taxon>Glycine subgen. Soja</taxon>
    </lineage>
</organism>
<evidence type="ECO:0000313" key="2">
    <source>
        <dbReference type="EnsemblPlants" id="KRH39094"/>
    </source>
</evidence>
<protein>
    <submittedName>
        <fullName evidence="1 2">Uncharacterized protein</fullName>
    </submittedName>
</protein>
<reference evidence="1 2" key="1">
    <citation type="journal article" date="2010" name="Nature">
        <title>Genome sequence of the palaeopolyploid soybean.</title>
        <authorList>
            <person name="Schmutz J."/>
            <person name="Cannon S.B."/>
            <person name="Schlueter J."/>
            <person name="Ma J."/>
            <person name="Mitros T."/>
            <person name="Nelson W."/>
            <person name="Hyten D.L."/>
            <person name="Song Q."/>
            <person name="Thelen J.J."/>
            <person name="Cheng J."/>
            <person name="Xu D."/>
            <person name="Hellsten U."/>
            <person name="May G.D."/>
            <person name="Yu Y."/>
            <person name="Sakurai T."/>
            <person name="Umezawa T."/>
            <person name="Bhattacharyya M.K."/>
            <person name="Sandhu D."/>
            <person name="Valliyodan B."/>
            <person name="Lindquist E."/>
            <person name="Peto M."/>
            <person name="Grant D."/>
            <person name="Shu S."/>
            <person name="Goodstein D."/>
            <person name="Barry K."/>
            <person name="Futrell-Griggs M."/>
            <person name="Abernathy B."/>
            <person name="Du J."/>
            <person name="Tian Z."/>
            <person name="Zhu L."/>
            <person name="Gill N."/>
            <person name="Joshi T."/>
            <person name="Libault M."/>
            <person name="Sethuraman A."/>
            <person name="Zhang X.-C."/>
            <person name="Shinozaki K."/>
            <person name="Nguyen H.T."/>
            <person name="Wing R.A."/>
            <person name="Cregan P."/>
            <person name="Specht J."/>
            <person name="Grimwood J."/>
            <person name="Rokhsar D."/>
            <person name="Stacey G."/>
            <person name="Shoemaker R.C."/>
            <person name="Jackson S.A."/>
        </authorList>
    </citation>
    <scope>NUCLEOTIDE SEQUENCE [LARGE SCALE GENOMIC DNA]</scope>
    <source>
        <strain evidence="2">cv. Williams 82</strain>
        <tissue evidence="1">Callus</tissue>
    </source>
</reference>
<evidence type="ECO:0000313" key="1">
    <source>
        <dbReference type="EMBL" id="KRH39094.1"/>
    </source>
</evidence>
<accession>A0A0R0I9V2</accession>
<gene>
    <name evidence="1" type="ORF">GLYMA_09G177400</name>
</gene>
<proteinExistence type="predicted"/>
<name>A0A0R0I9V2_SOYBN</name>
<dbReference type="InParanoid" id="A0A0R0I9V2"/>
<dbReference type="Proteomes" id="UP000008827">
    <property type="component" value="Chromosome 9"/>
</dbReference>
<dbReference type="EnsemblPlants" id="KRH39094">
    <property type="protein sequence ID" value="KRH39094"/>
    <property type="gene ID" value="GLYMA_09G177400"/>
</dbReference>
<reference evidence="1" key="3">
    <citation type="submission" date="2018-07" db="EMBL/GenBank/DDBJ databases">
        <title>WGS assembly of Glycine max.</title>
        <authorList>
            <person name="Schmutz J."/>
            <person name="Cannon S."/>
            <person name="Schlueter J."/>
            <person name="Ma J."/>
            <person name="Mitros T."/>
            <person name="Nelson W."/>
            <person name="Hyten D."/>
            <person name="Song Q."/>
            <person name="Thelen J."/>
            <person name="Cheng J."/>
            <person name="Xu D."/>
            <person name="Hellsten U."/>
            <person name="May G."/>
            <person name="Yu Y."/>
            <person name="Sakurai T."/>
            <person name="Umezawa T."/>
            <person name="Bhattacharyya M."/>
            <person name="Sandhu D."/>
            <person name="Valliyodan B."/>
            <person name="Lindquist E."/>
            <person name="Peto M."/>
            <person name="Grant D."/>
            <person name="Shu S."/>
            <person name="Goodstein D."/>
            <person name="Barry K."/>
            <person name="Futrell-Griggs M."/>
            <person name="Abernathy B."/>
            <person name="Du J."/>
            <person name="Tian Z."/>
            <person name="Zhu L."/>
            <person name="Gill N."/>
            <person name="Joshi T."/>
            <person name="Libault M."/>
            <person name="Sethuraman A."/>
            <person name="Zhang X."/>
            <person name="Shinozaki K."/>
            <person name="Nguyen H."/>
            <person name="Wing R."/>
            <person name="Cregan P."/>
            <person name="Specht J."/>
            <person name="Grimwood J."/>
            <person name="Rokhsar D."/>
            <person name="Stacey G."/>
            <person name="Shoemaker R."/>
            <person name="Jackson S."/>
        </authorList>
    </citation>
    <scope>NUCLEOTIDE SEQUENCE</scope>
    <source>
        <tissue evidence="1">Callus</tissue>
    </source>
</reference>
<keyword evidence="3" id="KW-1185">Reference proteome</keyword>
<evidence type="ECO:0000313" key="3">
    <source>
        <dbReference type="Proteomes" id="UP000008827"/>
    </source>
</evidence>
<dbReference type="Gramene" id="KRH39094">
    <property type="protein sequence ID" value="KRH39094"/>
    <property type="gene ID" value="GLYMA_09G177400"/>
</dbReference>
<dbReference type="AlphaFoldDB" id="A0A0R0I9V2"/>
<dbReference type="OrthoDB" id="1110759at2759"/>
<dbReference type="SMR" id="A0A0R0I9V2"/>
<reference evidence="2" key="2">
    <citation type="submission" date="2018-02" db="UniProtKB">
        <authorList>
            <consortium name="EnsemblPlants"/>
        </authorList>
    </citation>
    <scope>IDENTIFICATION</scope>
    <source>
        <strain evidence="2">Williams 82</strain>
    </source>
</reference>
<dbReference type="EMBL" id="CM000842">
    <property type="protein sequence ID" value="KRH39094.1"/>
    <property type="molecule type" value="Genomic_DNA"/>
</dbReference>
<sequence>MEKLRNSMIELASSKLGHPLSAEEINHIEHHLRTSIFSCFSDPKSPILFRDDIWSHESIE</sequence>